<accession>A0AAV2VX70</accession>
<organism evidence="1 2">
    <name type="scientific">Vibrio nigripulchritudo SOn1</name>
    <dbReference type="NCBI Taxonomy" id="1238450"/>
    <lineage>
        <taxon>Bacteria</taxon>
        <taxon>Pseudomonadati</taxon>
        <taxon>Pseudomonadota</taxon>
        <taxon>Gammaproteobacteria</taxon>
        <taxon>Vibrionales</taxon>
        <taxon>Vibrionaceae</taxon>
        <taxon>Vibrio</taxon>
    </lineage>
</organism>
<reference evidence="1 2" key="1">
    <citation type="journal article" date="2013" name="ISME J.">
        <title>Comparative genomics of pathogenic lineages of Vibrio nigripulchritudo identifies virulence-associated traits.</title>
        <authorList>
            <person name="Goudenege D."/>
            <person name="Labreuche Y."/>
            <person name="Krin E."/>
            <person name="Ansquer D."/>
            <person name="Mangenot S."/>
            <person name="Calteau A."/>
            <person name="Medigue C."/>
            <person name="Mazel D."/>
            <person name="Polz M.F."/>
            <person name="Le Roux F."/>
        </authorList>
    </citation>
    <scope>NUCLEOTIDE SEQUENCE [LARGE SCALE GENOMIC DNA]</scope>
    <source>
        <strain evidence="1 2">SOn1</strain>
    </source>
</reference>
<protein>
    <submittedName>
        <fullName evidence="1">Uncharacterized protein</fullName>
    </submittedName>
</protein>
<sequence length="46" mass="5371">MTRVKMTFLTLFFQETLKTGTLIELNTSERCSDIFNDKNNNVSHCE</sequence>
<name>A0AAV2VX70_9VIBR</name>
<dbReference type="EMBL" id="CAOF01000178">
    <property type="protein sequence ID" value="CCO49357.1"/>
    <property type="molecule type" value="Genomic_DNA"/>
</dbReference>
<dbReference type="AlphaFoldDB" id="A0AAV2VX70"/>
<dbReference type="Proteomes" id="UP000018211">
    <property type="component" value="Unassembled WGS sequence"/>
</dbReference>
<comment type="caution">
    <text evidence="1">The sequence shown here is derived from an EMBL/GenBank/DDBJ whole genome shotgun (WGS) entry which is preliminary data.</text>
</comment>
<evidence type="ECO:0000313" key="2">
    <source>
        <dbReference type="Proteomes" id="UP000018211"/>
    </source>
</evidence>
<gene>
    <name evidence="1" type="ORF">VIBNISOn1_820037</name>
</gene>
<evidence type="ECO:0000313" key="1">
    <source>
        <dbReference type="EMBL" id="CCO49357.1"/>
    </source>
</evidence>
<proteinExistence type="predicted"/>